<gene>
    <name evidence="1" type="ORF">H4R21_003619</name>
</gene>
<protein>
    <submittedName>
        <fullName evidence="1">Uncharacterized protein</fullName>
    </submittedName>
</protein>
<evidence type="ECO:0000313" key="1">
    <source>
        <dbReference type="EMBL" id="KAJ2799237.1"/>
    </source>
</evidence>
<accession>A0ACC1L0W6</accession>
<evidence type="ECO:0000313" key="2">
    <source>
        <dbReference type="Proteomes" id="UP001140087"/>
    </source>
</evidence>
<organism evidence="1 2">
    <name type="scientific">Coemansia helicoidea</name>
    <dbReference type="NCBI Taxonomy" id="1286919"/>
    <lineage>
        <taxon>Eukaryota</taxon>
        <taxon>Fungi</taxon>
        <taxon>Fungi incertae sedis</taxon>
        <taxon>Zoopagomycota</taxon>
        <taxon>Kickxellomycotina</taxon>
        <taxon>Kickxellomycetes</taxon>
        <taxon>Kickxellales</taxon>
        <taxon>Kickxellaceae</taxon>
        <taxon>Coemansia</taxon>
    </lineage>
</organism>
<comment type="caution">
    <text evidence="1">The sequence shown here is derived from an EMBL/GenBank/DDBJ whole genome shotgun (WGS) entry which is preliminary data.</text>
</comment>
<name>A0ACC1L0W6_9FUNG</name>
<proteinExistence type="predicted"/>
<keyword evidence="2" id="KW-1185">Reference proteome</keyword>
<dbReference type="EMBL" id="JANBUN010001187">
    <property type="protein sequence ID" value="KAJ2799237.1"/>
    <property type="molecule type" value="Genomic_DNA"/>
</dbReference>
<reference evidence="1" key="1">
    <citation type="submission" date="2022-07" db="EMBL/GenBank/DDBJ databases">
        <title>Phylogenomic reconstructions and comparative analyses of Kickxellomycotina fungi.</title>
        <authorList>
            <person name="Reynolds N.K."/>
            <person name="Stajich J.E."/>
            <person name="Barry K."/>
            <person name="Grigoriev I.V."/>
            <person name="Crous P."/>
            <person name="Smith M.E."/>
        </authorList>
    </citation>
    <scope>NUCLEOTIDE SEQUENCE</scope>
    <source>
        <strain evidence="1">BCRC 34780</strain>
    </source>
</reference>
<sequence>MSGGDGTPNWPAMLVDGESLPARLLSRSQSSRRRTSVRRGHAPGLRPHSIARVDTPPVLDMSIHAIDTLFKQYRQDLCSEDGGDGGSPTSLTPSTRSSLDSDDTLAEPRVAGRTVEKPSTPPAAAVSCSTGTVDDAHVSPPPPPPPPPQLLGQLMEVLFPWPQPGAEPYHIYYIVATLDMQPAIPQQYPCPTAMCAGRFACFEDLQQHWPTHPWNRRGALVPVAAGGIRRLTFWQHKAIYVRSLLRVRTTDGMVTSDFGDIRLFGPKSYFVSPRVVPIERVRAWEAAAAPRTRL</sequence>
<dbReference type="Proteomes" id="UP001140087">
    <property type="component" value="Unassembled WGS sequence"/>
</dbReference>